<keyword evidence="2" id="KW-1185">Reference proteome</keyword>
<dbReference type="SUPFAM" id="SSF52047">
    <property type="entry name" value="RNI-like"/>
    <property type="match status" value="1"/>
</dbReference>
<accession>A0A9D4T7R1</accession>
<name>A0A9D4T7R1_RHISA</name>
<dbReference type="Proteomes" id="UP000821837">
    <property type="component" value="Chromosome 10"/>
</dbReference>
<dbReference type="EMBL" id="JABSTV010001246">
    <property type="protein sequence ID" value="KAH7976614.1"/>
    <property type="molecule type" value="Genomic_DNA"/>
</dbReference>
<proteinExistence type="predicted"/>
<gene>
    <name evidence="1" type="ORF">HPB52_017011</name>
</gene>
<dbReference type="AlphaFoldDB" id="A0A9D4T7R1"/>
<reference evidence="1" key="2">
    <citation type="submission" date="2021-09" db="EMBL/GenBank/DDBJ databases">
        <authorList>
            <person name="Jia N."/>
            <person name="Wang J."/>
            <person name="Shi W."/>
            <person name="Du L."/>
            <person name="Sun Y."/>
            <person name="Zhan W."/>
            <person name="Jiang J."/>
            <person name="Wang Q."/>
            <person name="Zhang B."/>
            <person name="Ji P."/>
            <person name="Sakyi L.B."/>
            <person name="Cui X."/>
            <person name="Yuan T."/>
            <person name="Jiang B."/>
            <person name="Yang W."/>
            <person name="Lam T.T.-Y."/>
            <person name="Chang Q."/>
            <person name="Ding S."/>
            <person name="Wang X."/>
            <person name="Zhu J."/>
            <person name="Ruan X."/>
            <person name="Zhao L."/>
            <person name="Wei J."/>
            <person name="Que T."/>
            <person name="Du C."/>
            <person name="Cheng J."/>
            <person name="Dai P."/>
            <person name="Han X."/>
            <person name="Huang E."/>
            <person name="Gao Y."/>
            <person name="Liu J."/>
            <person name="Shao H."/>
            <person name="Ye R."/>
            <person name="Li L."/>
            <person name="Wei W."/>
            <person name="Wang X."/>
            <person name="Wang C."/>
            <person name="Huo Q."/>
            <person name="Li W."/>
            <person name="Guo W."/>
            <person name="Chen H."/>
            <person name="Chen S."/>
            <person name="Zhou L."/>
            <person name="Zhou L."/>
            <person name="Ni X."/>
            <person name="Tian J."/>
            <person name="Zhou Y."/>
            <person name="Sheng Y."/>
            <person name="Liu T."/>
            <person name="Pan Y."/>
            <person name="Xia L."/>
            <person name="Li J."/>
            <person name="Zhao F."/>
            <person name="Cao W."/>
        </authorList>
    </citation>
    <scope>NUCLEOTIDE SEQUENCE</scope>
    <source>
        <strain evidence="1">Rsan-2018</strain>
        <tissue evidence="1">Larvae</tissue>
    </source>
</reference>
<comment type="caution">
    <text evidence="1">The sequence shown here is derived from an EMBL/GenBank/DDBJ whole genome shotgun (WGS) entry which is preliminary data.</text>
</comment>
<dbReference type="InterPro" id="IPR032675">
    <property type="entry name" value="LRR_dom_sf"/>
</dbReference>
<dbReference type="VEuPathDB" id="VectorBase:RSAN_030484"/>
<evidence type="ECO:0000313" key="1">
    <source>
        <dbReference type="EMBL" id="KAH7976614.1"/>
    </source>
</evidence>
<reference evidence="1" key="1">
    <citation type="journal article" date="2020" name="Cell">
        <title>Large-Scale Comparative Analyses of Tick Genomes Elucidate Their Genetic Diversity and Vector Capacities.</title>
        <authorList>
            <consortium name="Tick Genome and Microbiome Consortium (TIGMIC)"/>
            <person name="Jia N."/>
            <person name="Wang J."/>
            <person name="Shi W."/>
            <person name="Du L."/>
            <person name="Sun Y."/>
            <person name="Zhan W."/>
            <person name="Jiang J.F."/>
            <person name="Wang Q."/>
            <person name="Zhang B."/>
            <person name="Ji P."/>
            <person name="Bell-Sakyi L."/>
            <person name="Cui X.M."/>
            <person name="Yuan T.T."/>
            <person name="Jiang B.G."/>
            <person name="Yang W.F."/>
            <person name="Lam T.T."/>
            <person name="Chang Q.C."/>
            <person name="Ding S.J."/>
            <person name="Wang X.J."/>
            <person name="Zhu J.G."/>
            <person name="Ruan X.D."/>
            <person name="Zhao L."/>
            <person name="Wei J.T."/>
            <person name="Ye R.Z."/>
            <person name="Que T.C."/>
            <person name="Du C.H."/>
            <person name="Zhou Y.H."/>
            <person name="Cheng J.X."/>
            <person name="Dai P.F."/>
            <person name="Guo W.B."/>
            <person name="Han X.H."/>
            <person name="Huang E.J."/>
            <person name="Li L.F."/>
            <person name="Wei W."/>
            <person name="Gao Y.C."/>
            <person name="Liu J.Z."/>
            <person name="Shao H.Z."/>
            <person name="Wang X."/>
            <person name="Wang C.C."/>
            <person name="Yang T.C."/>
            <person name="Huo Q.B."/>
            <person name="Li W."/>
            <person name="Chen H.Y."/>
            <person name="Chen S.E."/>
            <person name="Zhou L.G."/>
            <person name="Ni X.B."/>
            <person name="Tian J.H."/>
            <person name="Sheng Y."/>
            <person name="Liu T."/>
            <person name="Pan Y.S."/>
            <person name="Xia L.Y."/>
            <person name="Li J."/>
            <person name="Zhao F."/>
            <person name="Cao W.C."/>
        </authorList>
    </citation>
    <scope>NUCLEOTIDE SEQUENCE</scope>
    <source>
        <strain evidence="1">Rsan-2018</strain>
    </source>
</reference>
<evidence type="ECO:0000313" key="2">
    <source>
        <dbReference type="Proteomes" id="UP000821837"/>
    </source>
</evidence>
<protein>
    <submittedName>
        <fullName evidence="1">Uncharacterized protein</fullName>
    </submittedName>
</protein>
<sequence length="166" mass="18334">MDADYCHLISIFDALKGNRSVTKVSVGARALGGELVKSLSELLAVNKTLDCVRIFATWGGWPRELENITQALRTNYTLTGLYFDSYVDEYPRMPEMEALLQRNVRLMERAAEFVLSGADVSDEEGVDALKKVQASASLVERVRRITGETEEAAMETVLSALARVSA</sequence>
<dbReference type="Gene3D" id="3.80.10.10">
    <property type="entry name" value="Ribonuclease Inhibitor"/>
    <property type="match status" value="1"/>
</dbReference>
<organism evidence="1 2">
    <name type="scientific">Rhipicephalus sanguineus</name>
    <name type="common">Brown dog tick</name>
    <name type="synonym">Ixodes sanguineus</name>
    <dbReference type="NCBI Taxonomy" id="34632"/>
    <lineage>
        <taxon>Eukaryota</taxon>
        <taxon>Metazoa</taxon>
        <taxon>Ecdysozoa</taxon>
        <taxon>Arthropoda</taxon>
        <taxon>Chelicerata</taxon>
        <taxon>Arachnida</taxon>
        <taxon>Acari</taxon>
        <taxon>Parasitiformes</taxon>
        <taxon>Ixodida</taxon>
        <taxon>Ixodoidea</taxon>
        <taxon>Ixodidae</taxon>
        <taxon>Rhipicephalinae</taxon>
        <taxon>Rhipicephalus</taxon>
        <taxon>Rhipicephalus</taxon>
    </lineage>
</organism>